<feature type="non-terminal residue" evidence="3">
    <location>
        <position position="1"/>
    </location>
</feature>
<gene>
    <name evidence="3" type="ORF">GSLYS_00013914001</name>
</gene>
<accession>A0AAV2I449</accession>
<comment type="caution">
    <text evidence="3">The sequence shown here is derived from an EMBL/GenBank/DDBJ whole genome shotgun (WGS) entry which is preliminary data.</text>
</comment>
<evidence type="ECO:0000313" key="3">
    <source>
        <dbReference type="EMBL" id="CAL1540216.1"/>
    </source>
</evidence>
<dbReference type="Gene3D" id="3.10.100.10">
    <property type="entry name" value="Mannose-Binding Protein A, subunit A"/>
    <property type="match status" value="1"/>
</dbReference>
<sequence>CLGWFKTYVTYFEADDACKSKGGYLMTVRTTDKLMMLRGLVSERAWVGLDDTMQEGVYIWTDNGSELTFNVKHDVFRAGEPNDFWGEEDCVAYYLPLLNDVPCWYNYSYMCEIFTINL</sequence>
<evidence type="ECO:0000259" key="2">
    <source>
        <dbReference type="PROSITE" id="PS50041"/>
    </source>
</evidence>
<dbReference type="InterPro" id="IPR050111">
    <property type="entry name" value="C-type_lectin/snaclec_domain"/>
</dbReference>
<protein>
    <recommendedName>
        <fullName evidence="2">C-type lectin domain-containing protein</fullName>
    </recommendedName>
</protein>
<name>A0AAV2I449_LYMST</name>
<dbReference type="AlphaFoldDB" id="A0AAV2I449"/>
<organism evidence="3 4">
    <name type="scientific">Lymnaea stagnalis</name>
    <name type="common">Great pond snail</name>
    <name type="synonym">Helix stagnalis</name>
    <dbReference type="NCBI Taxonomy" id="6523"/>
    <lineage>
        <taxon>Eukaryota</taxon>
        <taxon>Metazoa</taxon>
        <taxon>Spiralia</taxon>
        <taxon>Lophotrochozoa</taxon>
        <taxon>Mollusca</taxon>
        <taxon>Gastropoda</taxon>
        <taxon>Heterobranchia</taxon>
        <taxon>Euthyneura</taxon>
        <taxon>Panpulmonata</taxon>
        <taxon>Hygrophila</taxon>
        <taxon>Lymnaeoidea</taxon>
        <taxon>Lymnaeidae</taxon>
        <taxon>Lymnaea</taxon>
    </lineage>
</organism>
<dbReference type="EMBL" id="CAXITT010000374">
    <property type="protein sequence ID" value="CAL1540216.1"/>
    <property type="molecule type" value="Genomic_DNA"/>
</dbReference>
<evidence type="ECO:0000256" key="1">
    <source>
        <dbReference type="ARBA" id="ARBA00023157"/>
    </source>
</evidence>
<dbReference type="InterPro" id="IPR001304">
    <property type="entry name" value="C-type_lectin-like"/>
</dbReference>
<dbReference type="InterPro" id="IPR016187">
    <property type="entry name" value="CTDL_fold"/>
</dbReference>
<dbReference type="SMART" id="SM00034">
    <property type="entry name" value="CLECT"/>
    <property type="match status" value="1"/>
</dbReference>
<dbReference type="CDD" id="cd00037">
    <property type="entry name" value="CLECT"/>
    <property type="match status" value="1"/>
</dbReference>
<dbReference type="Proteomes" id="UP001497497">
    <property type="component" value="Unassembled WGS sequence"/>
</dbReference>
<keyword evidence="4" id="KW-1185">Reference proteome</keyword>
<dbReference type="Pfam" id="PF00059">
    <property type="entry name" value="Lectin_C"/>
    <property type="match status" value="1"/>
</dbReference>
<dbReference type="SUPFAM" id="SSF56436">
    <property type="entry name" value="C-type lectin-like"/>
    <property type="match status" value="1"/>
</dbReference>
<keyword evidence="1" id="KW-1015">Disulfide bond</keyword>
<dbReference type="PROSITE" id="PS00615">
    <property type="entry name" value="C_TYPE_LECTIN_1"/>
    <property type="match status" value="1"/>
</dbReference>
<feature type="domain" description="C-type lectin" evidence="2">
    <location>
        <begin position="1"/>
        <end position="112"/>
    </location>
</feature>
<reference evidence="3 4" key="1">
    <citation type="submission" date="2024-04" db="EMBL/GenBank/DDBJ databases">
        <authorList>
            <consortium name="Genoscope - CEA"/>
            <person name="William W."/>
        </authorList>
    </citation>
    <scope>NUCLEOTIDE SEQUENCE [LARGE SCALE GENOMIC DNA]</scope>
</reference>
<dbReference type="PANTHER" id="PTHR22803">
    <property type="entry name" value="MANNOSE, PHOSPHOLIPASE, LECTIN RECEPTOR RELATED"/>
    <property type="match status" value="1"/>
</dbReference>
<dbReference type="InterPro" id="IPR018378">
    <property type="entry name" value="C-type_lectin_CS"/>
</dbReference>
<dbReference type="PROSITE" id="PS50041">
    <property type="entry name" value="C_TYPE_LECTIN_2"/>
    <property type="match status" value="1"/>
</dbReference>
<proteinExistence type="predicted"/>
<dbReference type="InterPro" id="IPR016186">
    <property type="entry name" value="C-type_lectin-like/link_sf"/>
</dbReference>
<evidence type="ECO:0000313" key="4">
    <source>
        <dbReference type="Proteomes" id="UP001497497"/>
    </source>
</evidence>